<evidence type="ECO:0000313" key="1">
    <source>
        <dbReference type="EMBL" id="CAL5045974.1"/>
    </source>
</evidence>
<evidence type="ECO:0008006" key="3">
    <source>
        <dbReference type="Google" id="ProtNLM"/>
    </source>
</evidence>
<dbReference type="PANTHER" id="PTHR33110:SF71">
    <property type="entry name" value="F-BOX_KELCH-REPEAT PROTEIN"/>
    <property type="match status" value="1"/>
</dbReference>
<protein>
    <recommendedName>
        <fullName evidence="3">F-box domain-containing protein</fullName>
    </recommendedName>
</protein>
<sequence length="134" mass="14630">MASRHASSWSDLPSDLLGLVLVRLHSLADRVRVGAVCQPWRCGARLNTKLPPPMPLVALGDKAYLDIVNNAVHKLNLIVPRDANCGGSVEHLLFLRSDGGGCFLADPLSEAVHPVPDLAFFIKDRNRPAKRCYP</sequence>
<keyword evidence="2" id="KW-1185">Reference proteome</keyword>
<dbReference type="SUPFAM" id="SSF81383">
    <property type="entry name" value="F-box domain"/>
    <property type="match status" value="1"/>
</dbReference>
<dbReference type="Gene3D" id="1.20.1280.50">
    <property type="match status" value="1"/>
</dbReference>
<evidence type="ECO:0000313" key="2">
    <source>
        <dbReference type="Proteomes" id="UP001497457"/>
    </source>
</evidence>
<reference evidence="1 2" key="2">
    <citation type="submission" date="2024-10" db="EMBL/GenBank/DDBJ databases">
        <authorList>
            <person name="Ryan C."/>
        </authorList>
    </citation>
    <scope>NUCLEOTIDE SEQUENCE [LARGE SCALE GENOMIC DNA]</scope>
</reference>
<gene>
    <name evidence="1" type="ORF">URODEC1_LOCUS89082</name>
</gene>
<reference evidence="2" key="1">
    <citation type="submission" date="2024-06" db="EMBL/GenBank/DDBJ databases">
        <authorList>
            <person name="Ryan C."/>
        </authorList>
    </citation>
    <scope>NUCLEOTIDE SEQUENCE [LARGE SCALE GENOMIC DNA]</scope>
</reference>
<name>A0ABC9DUN3_9POAL</name>
<dbReference type="PANTHER" id="PTHR33110">
    <property type="entry name" value="F-BOX/KELCH-REPEAT PROTEIN-RELATED"/>
    <property type="match status" value="1"/>
</dbReference>
<proteinExistence type="predicted"/>
<dbReference type="Proteomes" id="UP001497457">
    <property type="component" value="Chromosome 35b"/>
</dbReference>
<organism evidence="1 2">
    <name type="scientific">Urochloa decumbens</name>
    <dbReference type="NCBI Taxonomy" id="240449"/>
    <lineage>
        <taxon>Eukaryota</taxon>
        <taxon>Viridiplantae</taxon>
        <taxon>Streptophyta</taxon>
        <taxon>Embryophyta</taxon>
        <taxon>Tracheophyta</taxon>
        <taxon>Spermatophyta</taxon>
        <taxon>Magnoliopsida</taxon>
        <taxon>Liliopsida</taxon>
        <taxon>Poales</taxon>
        <taxon>Poaceae</taxon>
        <taxon>PACMAD clade</taxon>
        <taxon>Panicoideae</taxon>
        <taxon>Panicodae</taxon>
        <taxon>Paniceae</taxon>
        <taxon>Melinidinae</taxon>
        <taxon>Urochloa</taxon>
    </lineage>
</organism>
<dbReference type="InterPro" id="IPR036047">
    <property type="entry name" value="F-box-like_dom_sf"/>
</dbReference>
<dbReference type="EMBL" id="OZ075145">
    <property type="protein sequence ID" value="CAL5045974.1"/>
    <property type="molecule type" value="Genomic_DNA"/>
</dbReference>
<accession>A0ABC9DUN3</accession>
<dbReference type="AlphaFoldDB" id="A0ABC9DUN3"/>